<feature type="domain" description="C2" evidence="2">
    <location>
        <begin position="486"/>
        <end position="612"/>
    </location>
</feature>
<evidence type="ECO:0000259" key="2">
    <source>
        <dbReference type="PROSITE" id="PS50004"/>
    </source>
</evidence>
<dbReference type="Gene3D" id="2.60.40.150">
    <property type="entry name" value="C2 domain"/>
    <property type="match status" value="2"/>
</dbReference>
<dbReference type="GeneID" id="111131389"/>
<evidence type="ECO:0000313" key="4">
    <source>
        <dbReference type="RefSeq" id="XP_022334584.1"/>
    </source>
</evidence>
<dbReference type="SMART" id="SM00239">
    <property type="entry name" value="C2"/>
    <property type="match status" value="2"/>
</dbReference>
<dbReference type="OrthoDB" id="9947256at2759"/>
<evidence type="ECO:0000313" key="7">
    <source>
        <dbReference type="RefSeq" id="XP_022334587.1"/>
    </source>
</evidence>
<dbReference type="InterPro" id="IPR043549">
    <property type="entry name" value="C2C4C/C2C4D"/>
</dbReference>
<dbReference type="AlphaFoldDB" id="A0A8B8E4E3"/>
<dbReference type="PANTHER" id="PTHR46291:SF4">
    <property type="entry name" value="C2 CALCIUM-DEPENDENT DOMAIN-CONTAINING PROTEIN 4C-LIKE"/>
    <property type="match status" value="1"/>
</dbReference>
<dbReference type="SUPFAM" id="SSF49562">
    <property type="entry name" value="C2 domain (Calcium/lipid-binding domain, CaLB)"/>
    <property type="match status" value="2"/>
</dbReference>
<dbReference type="PANTHER" id="PTHR46291">
    <property type="entry name" value="C2 DOMAIN-CONTAINING PROTEIN"/>
    <property type="match status" value="1"/>
</dbReference>
<name>A0A8B8E4E3_CRAVI</name>
<dbReference type="PROSITE" id="PS50004">
    <property type="entry name" value="C2"/>
    <property type="match status" value="2"/>
</dbReference>
<dbReference type="InterPro" id="IPR035892">
    <property type="entry name" value="C2_domain_sf"/>
</dbReference>
<dbReference type="RefSeq" id="XP_022334586.1">
    <property type="nucleotide sequence ID" value="XM_022478878.1"/>
</dbReference>
<feature type="region of interest" description="Disordered" evidence="1">
    <location>
        <begin position="278"/>
        <end position="312"/>
    </location>
</feature>
<reference evidence="4 5" key="1">
    <citation type="submission" date="2025-04" db="UniProtKB">
        <authorList>
            <consortium name="RefSeq"/>
        </authorList>
    </citation>
    <scope>IDENTIFICATION</scope>
    <source>
        <tissue evidence="4 5">Whole sample</tissue>
    </source>
</reference>
<dbReference type="Pfam" id="PF00168">
    <property type="entry name" value="C2"/>
    <property type="match status" value="2"/>
</dbReference>
<feature type="domain" description="C2" evidence="2">
    <location>
        <begin position="358"/>
        <end position="480"/>
    </location>
</feature>
<accession>A0A8B8E4E3</accession>
<evidence type="ECO:0000256" key="1">
    <source>
        <dbReference type="SAM" id="MobiDB-lite"/>
    </source>
</evidence>
<protein>
    <submittedName>
        <fullName evidence="4 5">Synaptotagmin-A-like</fullName>
    </submittedName>
</protein>
<feature type="compositionally biased region" description="Basic and acidic residues" evidence="1">
    <location>
        <begin position="51"/>
        <end position="66"/>
    </location>
</feature>
<dbReference type="RefSeq" id="XP_022334585.1">
    <property type="nucleotide sequence ID" value="XM_022478877.1"/>
</dbReference>
<evidence type="ECO:0000313" key="6">
    <source>
        <dbReference type="RefSeq" id="XP_022334586.1"/>
    </source>
</evidence>
<feature type="compositionally biased region" description="Polar residues" evidence="1">
    <location>
        <begin position="281"/>
        <end position="292"/>
    </location>
</feature>
<sequence>MESMLDIKGWFMTKCKANSTVAKRSTKESGAIGVALTPDSIPEFVIPRSNDSSRRGSYDADISDSDHFSASRRSSVWSVRTSPGISPSASAVALETRYASSAPGSPRHEMNSLLTGHKTSKSMNCIGDTNSDPLSVAAMSLPHFRSKTTYGFSTLSQSPHTRRKESLFHIQGHGLSSRDSQRLRSLEALTIRGRPDMMDDIIRFSDSEIPTMKHTPSVIVTPSASPENSSTISPERQPNHLLATSRLFIKNGNTAVNRNFRKNNLYYRRRSSLLGLDAEDSNTLSQNSSVTESPPAVQRNKRPVTRQGIDESEKNLVALKRHSSPQLRDSELVASCETHRSASCSVICSQQPSQHTTEHGELKFAFQYLAATKQLKLMLIKADNLGGSDKTDSNLNPYAKIYLMPGKLQKQTSELFKHTRKPVFDHNFFFQGMSLEQLHAMTLRITIFHKSHNLRPPELIGTTSIELEDFDLMTENRMWRDLDGGDENENLGSLEISMRFEPREGCLVIAVERGVGLPEHQIKGPPDPYVKIEVSQPGKSTQKKVTKTKKCSTDPMFNESYSFPLSFKMEDISYTNVLFTVYNHERIKSDEIIGQVSLGFVASQPSEVSHWRETMQNPGQDIAKLHRLQDVDDDQKLKL</sequence>
<dbReference type="KEGG" id="cvn:111131389"/>
<dbReference type="RefSeq" id="XP_022334588.1">
    <property type="nucleotide sequence ID" value="XM_022478880.1"/>
</dbReference>
<gene>
    <name evidence="4 5 6 7 8" type="primary">LOC111131389</name>
</gene>
<proteinExistence type="predicted"/>
<evidence type="ECO:0000313" key="8">
    <source>
        <dbReference type="RefSeq" id="XP_022334588.1"/>
    </source>
</evidence>
<dbReference type="InterPro" id="IPR000008">
    <property type="entry name" value="C2_dom"/>
</dbReference>
<dbReference type="RefSeq" id="XP_022334587.1">
    <property type="nucleotide sequence ID" value="XM_022478879.1"/>
</dbReference>
<keyword evidence="3" id="KW-1185">Reference proteome</keyword>
<dbReference type="RefSeq" id="XP_022334584.1">
    <property type="nucleotide sequence ID" value="XM_022478876.1"/>
</dbReference>
<evidence type="ECO:0000313" key="3">
    <source>
        <dbReference type="Proteomes" id="UP000694844"/>
    </source>
</evidence>
<feature type="region of interest" description="Disordered" evidence="1">
    <location>
        <begin position="46"/>
        <end position="66"/>
    </location>
</feature>
<evidence type="ECO:0000313" key="5">
    <source>
        <dbReference type="RefSeq" id="XP_022334585.1"/>
    </source>
</evidence>
<dbReference type="Proteomes" id="UP000694844">
    <property type="component" value="Chromosome 4"/>
</dbReference>
<organism evidence="3 8">
    <name type="scientific">Crassostrea virginica</name>
    <name type="common">Eastern oyster</name>
    <dbReference type="NCBI Taxonomy" id="6565"/>
    <lineage>
        <taxon>Eukaryota</taxon>
        <taxon>Metazoa</taxon>
        <taxon>Spiralia</taxon>
        <taxon>Lophotrochozoa</taxon>
        <taxon>Mollusca</taxon>
        <taxon>Bivalvia</taxon>
        <taxon>Autobranchia</taxon>
        <taxon>Pteriomorphia</taxon>
        <taxon>Ostreida</taxon>
        <taxon>Ostreoidea</taxon>
        <taxon>Ostreidae</taxon>
        <taxon>Crassostrea</taxon>
    </lineage>
</organism>